<dbReference type="Pfam" id="PF06821">
    <property type="entry name" value="Ser_hydrolase"/>
    <property type="match status" value="1"/>
</dbReference>
<protein>
    <recommendedName>
        <fullName evidence="3">Alpha/beta hydrolase family protein</fullName>
    </recommendedName>
</protein>
<dbReference type="AlphaFoldDB" id="A0A327Z7M7"/>
<reference evidence="1 2" key="1">
    <citation type="submission" date="2018-06" db="EMBL/GenBank/DDBJ databases">
        <title>Genomic Encyclopedia of Type Strains, Phase III (KMG-III): the genomes of soil and plant-associated and newly described type strains.</title>
        <authorList>
            <person name="Whitman W."/>
        </authorList>
    </citation>
    <scope>NUCLEOTIDE SEQUENCE [LARGE SCALE GENOMIC DNA]</scope>
    <source>
        <strain evidence="1 2">CGMCC 4.7090</strain>
    </source>
</reference>
<sequence>MRRLLVPGRGVALPEHWSWQWARERAGFQWAPEPPGPPFEPEDRVADLQAVLSAGDGPAVLVAHSAGCATVGFWARRHTGPVRAALLVTPPWVEDWMPRERLPFRSVVVASRDDPHATFAQAAALAAGWGAEVWDAGPVGHLDSKTGFGPWPAGERLVEALVRGAGLPAGASAPGVWPAEQDQEVP</sequence>
<evidence type="ECO:0008006" key="3">
    <source>
        <dbReference type="Google" id="ProtNLM"/>
    </source>
</evidence>
<accession>A0A327Z7M7</accession>
<dbReference type="Proteomes" id="UP000249341">
    <property type="component" value="Unassembled WGS sequence"/>
</dbReference>
<dbReference type="InterPro" id="IPR029058">
    <property type="entry name" value="AB_hydrolase_fold"/>
</dbReference>
<evidence type="ECO:0000313" key="2">
    <source>
        <dbReference type="Proteomes" id="UP000249341"/>
    </source>
</evidence>
<keyword evidence="2" id="KW-1185">Reference proteome</keyword>
<organism evidence="1 2">
    <name type="scientific">Actinoplanes lutulentus</name>
    <dbReference type="NCBI Taxonomy" id="1287878"/>
    <lineage>
        <taxon>Bacteria</taxon>
        <taxon>Bacillati</taxon>
        <taxon>Actinomycetota</taxon>
        <taxon>Actinomycetes</taxon>
        <taxon>Micromonosporales</taxon>
        <taxon>Micromonosporaceae</taxon>
        <taxon>Actinoplanes</taxon>
    </lineage>
</organism>
<proteinExistence type="predicted"/>
<dbReference type="SUPFAM" id="SSF53474">
    <property type="entry name" value="alpha/beta-Hydrolases"/>
    <property type="match status" value="1"/>
</dbReference>
<dbReference type="InterPro" id="IPR010662">
    <property type="entry name" value="RBBP9/YdeN"/>
</dbReference>
<dbReference type="GO" id="GO:0016787">
    <property type="term" value="F:hydrolase activity"/>
    <property type="evidence" value="ECO:0007669"/>
    <property type="project" value="InterPro"/>
</dbReference>
<gene>
    <name evidence="1" type="ORF">B0I29_11596</name>
</gene>
<dbReference type="Gene3D" id="3.40.50.1820">
    <property type="entry name" value="alpha/beta hydrolase"/>
    <property type="match status" value="1"/>
</dbReference>
<comment type="caution">
    <text evidence="1">The sequence shown here is derived from an EMBL/GenBank/DDBJ whole genome shotgun (WGS) entry which is preliminary data.</text>
</comment>
<name>A0A327Z7M7_9ACTN</name>
<evidence type="ECO:0000313" key="1">
    <source>
        <dbReference type="EMBL" id="RAK31290.1"/>
    </source>
</evidence>
<dbReference type="EMBL" id="QLMJ01000015">
    <property type="protein sequence ID" value="RAK31290.1"/>
    <property type="molecule type" value="Genomic_DNA"/>
</dbReference>